<protein>
    <submittedName>
        <fullName evidence="3">SDR family NAD(P)-dependent oxidoreductase</fullName>
    </submittedName>
</protein>
<dbReference type="RefSeq" id="WP_194701997.1">
    <property type="nucleotide sequence ID" value="NZ_JADKNH010000006.1"/>
</dbReference>
<gene>
    <name evidence="3" type="ORF">ISU02_11540</name>
</gene>
<dbReference type="EMBL" id="JADKNH010000006">
    <property type="protein sequence ID" value="MBF4693761.1"/>
    <property type="molecule type" value="Genomic_DNA"/>
</dbReference>
<dbReference type="PRINTS" id="PR00081">
    <property type="entry name" value="GDHRDH"/>
</dbReference>
<dbReference type="Gene3D" id="3.40.50.720">
    <property type="entry name" value="NAD(P)-binding Rossmann-like Domain"/>
    <property type="match status" value="1"/>
</dbReference>
<keyword evidence="2" id="KW-0560">Oxidoreductase</keyword>
<reference evidence="3 4" key="1">
    <citation type="submission" date="2020-11" db="EMBL/GenBank/DDBJ databases">
        <title>Fusibacter basophilias sp. nov.</title>
        <authorList>
            <person name="Qiu D."/>
        </authorList>
    </citation>
    <scope>NUCLEOTIDE SEQUENCE [LARGE SCALE GENOMIC DNA]</scope>
    <source>
        <strain evidence="3 4">Q10-2</strain>
    </source>
</reference>
<evidence type="ECO:0000313" key="3">
    <source>
        <dbReference type="EMBL" id="MBF4693761.1"/>
    </source>
</evidence>
<accession>A0ABR9ZTF1</accession>
<dbReference type="SUPFAM" id="SSF51735">
    <property type="entry name" value="NAD(P)-binding Rossmann-fold domains"/>
    <property type="match status" value="1"/>
</dbReference>
<keyword evidence="4" id="KW-1185">Reference proteome</keyword>
<dbReference type="InterPro" id="IPR036291">
    <property type="entry name" value="NAD(P)-bd_dom_sf"/>
</dbReference>
<sequence length="238" mass="26704">MSKAIIIGASSGIGRGLAKILAEDNYDLGLMARREKNLVELQKELPTKSYVQYIDISKQDEAIANLRELITDMNGVDLVIVTSGSGHINDALDWDKEKQTIDVNVSGVTAMIGTAYKYFEEKTQGHLVVISSVGAIRGSRQATSYNASKAYISNYLEGIRCKAKKDELDITITDIRPGLIDTDMAKGEGLFWVQPLEKASKQMYKSIKQKKEIVYITKRWAVIAFVLKHMPNWIYYKM</sequence>
<dbReference type="InterPro" id="IPR002347">
    <property type="entry name" value="SDR_fam"/>
</dbReference>
<dbReference type="PANTHER" id="PTHR44196:SF3">
    <property type="entry name" value="SHORT CHAIN DEHYDROGENASE FAMILY PROTEIN"/>
    <property type="match status" value="1"/>
</dbReference>
<dbReference type="Proteomes" id="UP000614200">
    <property type="component" value="Unassembled WGS sequence"/>
</dbReference>
<dbReference type="InterPro" id="IPR020904">
    <property type="entry name" value="Sc_DH/Rdtase_CS"/>
</dbReference>
<evidence type="ECO:0000256" key="1">
    <source>
        <dbReference type="ARBA" id="ARBA00006484"/>
    </source>
</evidence>
<dbReference type="Pfam" id="PF00106">
    <property type="entry name" value="adh_short"/>
    <property type="match status" value="1"/>
</dbReference>
<organism evidence="3 4">
    <name type="scientific">Fusibacter ferrireducens</name>
    <dbReference type="NCBI Taxonomy" id="2785058"/>
    <lineage>
        <taxon>Bacteria</taxon>
        <taxon>Bacillati</taxon>
        <taxon>Bacillota</taxon>
        <taxon>Clostridia</taxon>
        <taxon>Eubacteriales</taxon>
        <taxon>Eubacteriales Family XII. Incertae Sedis</taxon>
        <taxon>Fusibacter</taxon>
    </lineage>
</organism>
<name>A0ABR9ZTF1_9FIRM</name>
<evidence type="ECO:0000256" key="2">
    <source>
        <dbReference type="ARBA" id="ARBA00023002"/>
    </source>
</evidence>
<dbReference type="PROSITE" id="PS00061">
    <property type="entry name" value="ADH_SHORT"/>
    <property type="match status" value="1"/>
</dbReference>
<proteinExistence type="inferred from homology"/>
<comment type="similarity">
    <text evidence="1">Belongs to the short-chain dehydrogenases/reductases (SDR) family.</text>
</comment>
<evidence type="ECO:0000313" key="4">
    <source>
        <dbReference type="Proteomes" id="UP000614200"/>
    </source>
</evidence>
<dbReference type="PANTHER" id="PTHR44196">
    <property type="entry name" value="DEHYDROGENASE/REDUCTASE SDR FAMILY MEMBER 7B"/>
    <property type="match status" value="1"/>
</dbReference>
<comment type="caution">
    <text evidence="3">The sequence shown here is derived from an EMBL/GenBank/DDBJ whole genome shotgun (WGS) entry which is preliminary data.</text>
</comment>